<gene>
    <name evidence="1" type="ORF">SAMN02745108_00660</name>
</gene>
<reference evidence="1 2" key="1">
    <citation type="submission" date="2017-02" db="EMBL/GenBank/DDBJ databases">
        <authorList>
            <person name="Peterson S.W."/>
        </authorList>
    </citation>
    <scope>NUCLEOTIDE SEQUENCE [LARGE SCALE GENOMIC DNA]</scope>
    <source>
        <strain evidence="1 2">ATCC 43854</strain>
    </source>
</reference>
<name>A0A1T4KVK8_9BACT</name>
<dbReference type="EMBL" id="FUWU01000007">
    <property type="protein sequence ID" value="SJZ46347.1"/>
    <property type="molecule type" value="Genomic_DNA"/>
</dbReference>
<dbReference type="Proteomes" id="UP000190449">
    <property type="component" value="Unassembled WGS sequence"/>
</dbReference>
<organism evidence="1 2">
    <name type="scientific">Fibrobacter intestinalis</name>
    <dbReference type="NCBI Taxonomy" id="28122"/>
    <lineage>
        <taxon>Bacteria</taxon>
        <taxon>Pseudomonadati</taxon>
        <taxon>Fibrobacterota</taxon>
        <taxon>Fibrobacteria</taxon>
        <taxon>Fibrobacterales</taxon>
        <taxon>Fibrobacteraceae</taxon>
        <taxon>Fibrobacter</taxon>
    </lineage>
</organism>
<dbReference type="InterPro" id="IPR046228">
    <property type="entry name" value="DUF6261"/>
</dbReference>
<dbReference type="AlphaFoldDB" id="A0A1T4KVK8"/>
<dbReference type="STRING" id="28122.SAMN02745108_00660"/>
<dbReference type="Pfam" id="PF19775">
    <property type="entry name" value="DUF6261"/>
    <property type="match status" value="1"/>
</dbReference>
<sequence length="259" mass="29002">MMKINSICYNRLRNDEFLGLHKNIVELTESIKGEEIRPSIEAYRKAVTEYANLIEVSVDESAASIVSRLDKERNAAYAACRNFAKSLRSLADKDVVATGERLRKIFTENADPFYLNQDQSTGVFTNIVNSLKAIDDAKLDACGFKPWLENLEKKNNDYLAAVQTRNRELAARENGLTKVYRERCLDAFGIVTTLAIGKATLESDEGCTQFIKAVNSHIELKKAHLKLRKGRGKITVTPETPETAVIEIPTETKDEENAA</sequence>
<protein>
    <submittedName>
        <fullName evidence="1">Uncharacterized protein</fullName>
    </submittedName>
</protein>
<evidence type="ECO:0000313" key="2">
    <source>
        <dbReference type="Proteomes" id="UP000190449"/>
    </source>
</evidence>
<evidence type="ECO:0000313" key="1">
    <source>
        <dbReference type="EMBL" id="SJZ46347.1"/>
    </source>
</evidence>
<dbReference type="RefSeq" id="WP_078775770.1">
    <property type="nucleotide sequence ID" value="NZ_FUWU01000007.1"/>
</dbReference>
<accession>A0A1T4KVK8</accession>
<proteinExistence type="predicted"/>